<comment type="caution">
    <text evidence="1">The sequence shown here is derived from an EMBL/GenBank/DDBJ whole genome shotgun (WGS) entry which is preliminary data.</text>
</comment>
<reference evidence="1 2" key="1">
    <citation type="journal article" date="2018" name="Sci. Rep.">
        <title>Genomic signatures of local adaptation to the degree of environmental predictability in rotifers.</title>
        <authorList>
            <person name="Franch-Gras L."/>
            <person name="Hahn C."/>
            <person name="Garcia-Roger E.M."/>
            <person name="Carmona M.J."/>
            <person name="Serra M."/>
            <person name="Gomez A."/>
        </authorList>
    </citation>
    <scope>NUCLEOTIDE SEQUENCE [LARGE SCALE GENOMIC DNA]</scope>
    <source>
        <strain evidence="1">HYR1</strain>
    </source>
</reference>
<evidence type="ECO:0000313" key="1">
    <source>
        <dbReference type="EMBL" id="RMZ94454.1"/>
    </source>
</evidence>
<keyword evidence="2" id="KW-1185">Reference proteome</keyword>
<dbReference type="GO" id="GO:0070971">
    <property type="term" value="C:endoplasmic reticulum exit site"/>
    <property type="evidence" value="ECO:0007669"/>
    <property type="project" value="TreeGrafter"/>
</dbReference>
<accession>A0A3M7P6Y1</accession>
<gene>
    <name evidence="1" type="ORF">BpHYR1_037132</name>
</gene>
<dbReference type="PANTHER" id="PTHR13803:SF36">
    <property type="entry name" value="TYPE A VON WILLEBRAND FACTOR DOMAIN-CONTAINING PROTEIN"/>
    <property type="match status" value="1"/>
</dbReference>
<dbReference type="GO" id="GO:0008270">
    <property type="term" value="F:zinc ion binding"/>
    <property type="evidence" value="ECO:0007669"/>
    <property type="project" value="TreeGrafter"/>
</dbReference>
<sequence>MKVSVSVITIEGTSCKLGLLGEIASKTGGLVNVVNPINLKEQFSNILEDRIIATNVIAELILPKELYIKDHENFDNRQSTVKKQIGNVTKETELTFEFSVRDVVDIKSQQLPFQLKISYNSLNGATLLRVLTKIKQLTDNQDLAEESCNRAILATNAIQIQGRLLQKNPNKANLGHYSEYVTKVRTKKNDFFSADAYSMYQTDLSQTINSAQTMVKENAKQAYQRLNDKDASKLYNLQRINAKDLLNKKK</sequence>
<dbReference type="STRING" id="10195.A0A3M7P6Y1"/>
<evidence type="ECO:0000313" key="2">
    <source>
        <dbReference type="Proteomes" id="UP000276133"/>
    </source>
</evidence>
<dbReference type="PANTHER" id="PTHR13803">
    <property type="entry name" value="SEC24-RELATED PROTEIN"/>
    <property type="match status" value="1"/>
</dbReference>
<name>A0A3M7P6Y1_BRAPC</name>
<organism evidence="1 2">
    <name type="scientific">Brachionus plicatilis</name>
    <name type="common">Marine rotifer</name>
    <name type="synonym">Brachionus muelleri</name>
    <dbReference type="NCBI Taxonomy" id="10195"/>
    <lineage>
        <taxon>Eukaryota</taxon>
        <taxon>Metazoa</taxon>
        <taxon>Spiralia</taxon>
        <taxon>Gnathifera</taxon>
        <taxon>Rotifera</taxon>
        <taxon>Eurotatoria</taxon>
        <taxon>Monogononta</taxon>
        <taxon>Pseudotrocha</taxon>
        <taxon>Ploima</taxon>
        <taxon>Brachionidae</taxon>
        <taxon>Brachionus</taxon>
    </lineage>
</organism>
<dbReference type="GO" id="GO:0000149">
    <property type="term" value="F:SNARE binding"/>
    <property type="evidence" value="ECO:0007669"/>
    <property type="project" value="TreeGrafter"/>
</dbReference>
<dbReference type="InterPro" id="IPR050550">
    <property type="entry name" value="SEC23_SEC24_subfamily"/>
</dbReference>
<protein>
    <submittedName>
        <fullName evidence="1">Type A von Willebrand factor domain-containing</fullName>
    </submittedName>
</protein>
<dbReference type="Proteomes" id="UP000276133">
    <property type="component" value="Unassembled WGS sequence"/>
</dbReference>
<dbReference type="EMBL" id="REGN01013044">
    <property type="protein sequence ID" value="RMZ94454.1"/>
    <property type="molecule type" value="Genomic_DNA"/>
</dbReference>
<dbReference type="GO" id="GO:0090110">
    <property type="term" value="P:COPII-coated vesicle cargo loading"/>
    <property type="evidence" value="ECO:0007669"/>
    <property type="project" value="TreeGrafter"/>
</dbReference>
<dbReference type="GO" id="GO:0030127">
    <property type="term" value="C:COPII vesicle coat"/>
    <property type="evidence" value="ECO:0007669"/>
    <property type="project" value="TreeGrafter"/>
</dbReference>
<dbReference type="OrthoDB" id="10063922at2759"/>
<dbReference type="AlphaFoldDB" id="A0A3M7P6Y1"/>
<proteinExistence type="predicted"/>